<dbReference type="GO" id="GO:0005886">
    <property type="term" value="C:plasma membrane"/>
    <property type="evidence" value="ECO:0007669"/>
    <property type="project" value="UniProtKB-ARBA"/>
</dbReference>
<dbReference type="InterPro" id="IPR003339">
    <property type="entry name" value="ABC/ECF_trnsptr_transmembrane"/>
</dbReference>
<feature type="transmembrane region" description="Helical" evidence="5">
    <location>
        <begin position="90"/>
        <end position="109"/>
    </location>
</feature>
<reference evidence="6" key="1">
    <citation type="journal article" date="2014" name="Int. J. Syst. Evol. Microbiol.">
        <title>Complete genome sequence of Corynebacterium casei LMG S-19264T (=DSM 44701T), isolated from a smear-ripened cheese.</title>
        <authorList>
            <consortium name="US DOE Joint Genome Institute (JGI-PGF)"/>
            <person name="Walter F."/>
            <person name="Albersmeier A."/>
            <person name="Kalinowski J."/>
            <person name="Ruckert C."/>
        </authorList>
    </citation>
    <scope>NUCLEOTIDE SEQUENCE</scope>
    <source>
        <strain evidence="6">CGMCC 4.7368</strain>
    </source>
</reference>
<dbReference type="Pfam" id="PF02361">
    <property type="entry name" value="CbiQ"/>
    <property type="match status" value="1"/>
</dbReference>
<evidence type="ECO:0000313" key="6">
    <source>
        <dbReference type="EMBL" id="GGO70165.1"/>
    </source>
</evidence>
<protein>
    <recommendedName>
        <fullName evidence="8">Cobalt transporter</fullName>
    </recommendedName>
</protein>
<gene>
    <name evidence="6" type="ORF">GCM10012289_32970</name>
</gene>
<accession>A0A918DKJ1</accession>
<name>A0A918DKJ1_9ACTN</name>
<evidence type="ECO:0000256" key="3">
    <source>
        <dbReference type="ARBA" id="ARBA00022989"/>
    </source>
</evidence>
<evidence type="ECO:0000256" key="5">
    <source>
        <dbReference type="SAM" id="Phobius"/>
    </source>
</evidence>
<evidence type="ECO:0000256" key="1">
    <source>
        <dbReference type="ARBA" id="ARBA00004141"/>
    </source>
</evidence>
<dbReference type="AlphaFoldDB" id="A0A918DKJ1"/>
<comment type="caution">
    <text evidence="6">The sequence shown here is derived from an EMBL/GenBank/DDBJ whole genome shotgun (WGS) entry which is preliminary data.</text>
</comment>
<proteinExistence type="predicted"/>
<dbReference type="CDD" id="cd16914">
    <property type="entry name" value="EcfT"/>
    <property type="match status" value="1"/>
</dbReference>
<evidence type="ECO:0000313" key="7">
    <source>
        <dbReference type="Proteomes" id="UP000646523"/>
    </source>
</evidence>
<evidence type="ECO:0000256" key="2">
    <source>
        <dbReference type="ARBA" id="ARBA00022692"/>
    </source>
</evidence>
<organism evidence="6 7">
    <name type="scientific">Nonomuraea cavernae</name>
    <dbReference type="NCBI Taxonomy" id="2045107"/>
    <lineage>
        <taxon>Bacteria</taxon>
        <taxon>Bacillati</taxon>
        <taxon>Actinomycetota</taxon>
        <taxon>Actinomycetes</taxon>
        <taxon>Streptosporangiales</taxon>
        <taxon>Streptosporangiaceae</taxon>
        <taxon>Nonomuraea</taxon>
    </lineage>
</organism>
<feature type="transmembrane region" description="Helical" evidence="5">
    <location>
        <begin position="66"/>
        <end position="84"/>
    </location>
</feature>
<reference evidence="6" key="2">
    <citation type="submission" date="2020-09" db="EMBL/GenBank/DDBJ databases">
        <authorList>
            <person name="Sun Q."/>
            <person name="Zhou Y."/>
        </authorList>
    </citation>
    <scope>NUCLEOTIDE SEQUENCE</scope>
    <source>
        <strain evidence="6">CGMCC 4.7368</strain>
    </source>
</reference>
<sequence>MNVGGWYEPGSTPLHRTPAGWKFLVLFVLAGAVFLVGSPVWLAAICAAVALGYAVARVSPRRCLQVLRMLAILVVFVLALQWWLLGPVPAIVMCLRIVAALAAANLFTITTRVEDVVSAVERGLRPLSRFGVRPDRLGLLVGLTLQSVAALSTIAAEVREAAKARGAERSVIAFTVPFLVRTLRHADELGEALAARGEGDG</sequence>
<dbReference type="RefSeq" id="WP_189124976.1">
    <property type="nucleotide sequence ID" value="NZ_BMNH01000008.1"/>
</dbReference>
<comment type="subcellular location">
    <subcellularLocation>
        <location evidence="1">Membrane</location>
        <topology evidence="1">Multi-pass membrane protein</topology>
    </subcellularLocation>
</comment>
<keyword evidence="3 5" id="KW-1133">Transmembrane helix</keyword>
<dbReference type="EMBL" id="BMNH01000008">
    <property type="protein sequence ID" value="GGO70165.1"/>
    <property type="molecule type" value="Genomic_DNA"/>
</dbReference>
<keyword evidence="2 5" id="KW-0812">Transmembrane</keyword>
<evidence type="ECO:0000256" key="4">
    <source>
        <dbReference type="ARBA" id="ARBA00023136"/>
    </source>
</evidence>
<evidence type="ECO:0008006" key="8">
    <source>
        <dbReference type="Google" id="ProtNLM"/>
    </source>
</evidence>
<feature type="transmembrane region" description="Helical" evidence="5">
    <location>
        <begin position="23"/>
        <end position="54"/>
    </location>
</feature>
<dbReference type="Proteomes" id="UP000646523">
    <property type="component" value="Unassembled WGS sequence"/>
</dbReference>
<keyword evidence="4 5" id="KW-0472">Membrane</keyword>
<keyword evidence="7" id="KW-1185">Reference proteome</keyword>